<accession>A0ABP5A5V8</accession>
<evidence type="ECO:0000313" key="2">
    <source>
        <dbReference type="Proteomes" id="UP001501303"/>
    </source>
</evidence>
<gene>
    <name evidence="1" type="ORF">GCM10009716_10130</name>
</gene>
<sequence>MTATASPADYRGALGWTTGACWMGCQRTAVEVRWIGPARFNGPYGLIDTKLFACADCIDRLHHQAVAELHSTR</sequence>
<comment type="caution">
    <text evidence="1">The sequence shown here is derived from an EMBL/GenBank/DDBJ whole genome shotgun (WGS) entry which is preliminary data.</text>
</comment>
<organism evidence="1 2">
    <name type="scientific">Streptomyces sodiiphilus</name>
    <dbReference type="NCBI Taxonomy" id="226217"/>
    <lineage>
        <taxon>Bacteria</taxon>
        <taxon>Bacillati</taxon>
        <taxon>Actinomycetota</taxon>
        <taxon>Actinomycetes</taxon>
        <taxon>Kitasatosporales</taxon>
        <taxon>Streptomycetaceae</taxon>
        <taxon>Streptomyces</taxon>
    </lineage>
</organism>
<dbReference type="Proteomes" id="UP001501303">
    <property type="component" value="Unassembled WGS sequence"/>
</dbReference>
<name>A0ABP5A5V8_9ACTN</name>
<evidence type="ECO:0000313" key="1">
    <source>
        <dbReference type="EMBL" id="GAA1902238.1"/>
    </source>
</evidence>
<proteinExistence type="predicted"/>
<protein>
    <submittedName>
        <fullName evidence="1">Uncharacterized protein</fullName>
    </submittedName>
</protein>
<dbReference type="RefSeq" id="WP_344259181.1">
    <property type="nucleotide sequence ID" value="NZ_BAAAMJ010000009.1"/>
</dbReference>
<dbReference type="EMBL" id="BAAAMJ010000009">
    <property type="protein sequence ID" value="GAA1902238.1"/>
    <property type="molecule type" value="Genomic_DNA"/>
</dbReference>
<keyword evidence="2" id="KW-1185">Reference proteome</keyword>
<reference evidence="2" key="1">
    <citation type="journal article" date="2019" name="Int. J. Syst. Evol. Microbiol.">
        <title>The Global Catalogue of Microorganisms (GCM) 10K type strain sequencing project: providing services to taxonomists for standard genome sequencing and annotation.</title>
        <authorList>
            <consortium name="The Broad Institute Genomics Platform"/>
            <consortium name="The Broad Institute Genome Sequencing Center for Infectious Disease"/>
            <person name="Wu L."/>
            <person name="Ma J."/>
        </authorList>
    </citation>
    <scope>NUCLEOTIDE SEQUENCE [LARGE SCALE GENOMIC DNA]</scope>
    <source>
        <strain evidence="2">JCM 13581</strain>
    </source>
</reference>